<gene>
    <name evidence="2" type="ORF">BYL167_LOCUS71896</name>
</gene>
<reference evidence="2" key="1">
    <citation type="submission" date="2021-02" db="EMBL/GenBank/DDBJ databases">
        <authorList>
            <person name="Nowell W R."/>
        </authorList>
    </citation>
    <scope>NUCLEOTIDE SEQUENCE</scope>
</reference>
<accession>A0A8S3G6E7</accession>
<evidence type="ECO:0000313" key="3">
    <source>
        <dbReference type="Proteomes" id="UP000681967"/>
    </source>
</evidence>
<evidence type="ECO:0000313" key="2">
    <source>
        <dbReference type="EMBL" id="CAF5149038.1"/>
    </source>
</evidence>
<dbReference type="Pfam" id="PF09362">
    <property type="entry name" value="DUF1996"/>
    <property type="match status" value="1"/>
</dbReference>
<dbReference type="PANTHER" id="PTHR43662">
    <property type="match status" value="1"/>
</dbReference>
<organism evidence="2 3">
    <name type="scientific">Rotaria magnacalcarata</name>
    <dbReference type="NCBI Taxonomy" id="392030"/>
    <lineage>
        <taxon>Eukaryota</taxon>
        <taxon>Metazoa</taxon>
        <taxon>Spiralia</taxon>
        <taxon>Gnathifera</taxon>
        <taxon>Rotifera</taxon>
        <taxon>Eurotatoria</taxon>
        <taxon>Bdelloidea</taxon>
        <taxon>Philodinida</taxon>
        <taxon>Philodinidae</taxon>
        <taxon>Rotaria</taxon>
    </lineage>
</organism>
<dbReference type="EMBL" id="CAJOBH010256641">
    <property type="protein sequence ID" value="CAF5149038.1"/>
    <property type="molecule type" value="Genomic_DNA"/>
</dbReference>
<feature type="non-terminal residue" evidence="2">
    <location>
        <position position="1"/>
    </location>
</feature>
<comment type="caution">
    <text evidence="2">The sequence shown here is derived from an EMBL/GenBank/DDBJ whole genome shotgun (WGS) entry which is preliminary data.</text>
</comment>
<protein>
    <recommendedName>
        <fullName evidence="1">DUF1996 domain-containing protein</fullName>
    </recommendedName>
</protein>
<dbReference type="InterPro" id="IPR018535">
    <property type="entry name" value="DUF1996"/>
</dbReference>
<dbReference type="PANTHER" id="PTHR43662:SF3">
    <property type="entry name" value="DOMAIN PROTEIN, PUTATIVE (AFU_ORTHOLOGUE AFUA_6G11970)-RELATED"/>
    <property type="match status" value="1"/>
</dbReference>
<dbReference type="AlphaFoldDB" id="A0A8S3G6E7"/>
<sequence>IKAQLNYWLLAVARTYPMWKVFCSGVPLYRGRVDSIVTPGTVAGHVHKVMGGNHFSAGVKDQSELELYEVAKSASCTTCSIHTVDNSNYWHPDL</sequence>
<name>A0A8S3G6E7_9BILA</name>
<dbReference type="Proteomes" id="UP000681967">
    <property type="component" value="Unassembled WGS sequence"/>
</dbReference>
<proteinExistence type="predicted"/>
<evidence type="ECO:0000259" key="1">
    <source>
        <dbReference type="Pfam" id="PF09362"/>
    </source>
</evidence>
<feature type="domain" description="DUF1996" evidence="1">
    <location>
        <begin position="34"/>
        <end position="94"/>
    </location>
</feature>